<evidence type="ECO:0000256" key="7">
    <source>
        <dbReference type="SAM" id="Phobius"/>
    </source>
</evidence>
<keyword evidence="7" id="KW-1133">Transmembrane helix</keyword>
<keyword evidence="7" id="KW-0812">Transmembrane</keyword>
<comment type="similarity">
    <text evidence="1 6">Belongs to the FMO family.</text>
</comment>
<protein>
    <recommendedName>
        <fullName evidence="6">Flavin-containing monooxygenase</fullName>
        <ecNumber evidence="6">1.-.-.-</ecNumber>
    </recommendedName>
</protein>
<feature type="transmembrane region" description="Helical" evidence="7">
    <location>
        <begin position="85"/>
        <end position="104"/>
    </location>
</feature>
<evidence type="ECO:0000256" key="6">
    <source>
        <dbReference type="RuleBase" id="RU361177"/>
    </source>
</evidence>
<dbReference type="InterPro" id="IPR020946">
    <property type="entry name" value="Flavin_mOase-like"/>
</dbReference>
<evidence type="ECO:0000256" key="3">
    <source>
        <dbReference type="ARBA" id="ARBA00022827"/>
    </source>
</evidence>
<gene>
    <name evidence="8" type="ORF">C2845_PM07G06370</name>
</gene>
<dbReference type="EC" id="1.-.-.-" evidence="6"/>
<keyword evidence="3 6" id="KW-0274">FAD</keyword>
<keyword evidence="9" id="KW-1185">Reference proteome</keyword>
<accession>A0A3L6SNR9</accession>
<organism evidence="8 9">
    <name type="scientific">Panicum miliaceum</name>
    <name type="common">Proso millet</name>
    <name type="synonym">Broomcorn millet</name>
    <dbReference type="NCBI Taxonomy" id="4540"/>
    <lineage>
        <taxon>Eukaryota</taxon>
        <taxon>Viridiplantae</taxon>
        <taxon>Streptophyta</taxon>
        <taxon>Embryophyta</taxon>
        <taxon>Tracheophyta</taxon>
        <taxon>Spermatophyta</taxon>
        <taxon>Magnoliopsida</taxon>
        <taxon>Liliopsida</taxon>
        <taxon>Poales</taxon>
        <taxon>Poaceae</taxon>
        <taxon>PACMAD clade</taxon>
        <taxon>Panicoideae</taxon>
        <taxon>Panicodae</taxon>
        <taxon>Paniceae</taxon>
        <taxon>Panicinae</taxon>
        <taxon>Panicum</taxon>
        <taxon>Panicum sect. Panicum</taxon>
    </lineage>
</organism>
<dbReference type="InterPro" id="IPR036188">
    <property type="entry name" value="FAD/NAD-bd_sf"/>
</dbReference>
<dbReference type="GO" id="GO:0004499">
    <property type="term" value="F:N,N-dimethylaniline monooxygenase activity"/>
    <property type="evidence" value="ECO:0007669"/>
    <property type="project" value="InterPro"/>
</dbReference>
<proteinExistence type="inferred from homology"/>
<keyword evidence="2 6" id="KW-0285">Flavoprotein</keyword>
<dbReference type="InterPro" id="IPR050982">
    <property type="entry name" value="Auxin_biosynth/cation_transpt"/>
</dbReference>
<keyword evidence="4 6" id="KW-0560">Oxidoreductase</keyword>
<evidence type="ECO:0000256" key="2">
    <source>
        <dbReference type="ARBA" id="ARBA00022630"/>
    </source>
</evidence>
<dbReference type="PANTHER" id="PTHR43539:SF67">
    <property type="entry name" value="FLAVIN-CONTAINING MONOOXYGENASE"/>
    <property type="match status" value="1"/>
</dbReference>
<evidence type="ECO:0000313" key="9">
    <source>
        <dbReference type="Proteomes" id="UP000275267"/>
    </source>
</evidence>
<comment type="cofactor">
    <cofactor evidence="6">
        <name>FAD</name>
        <dbReference type="ChEBI" id="CHEBI:57692"/>
    </cofactor>
</comment>
<dbReference type="OrthoDB" id="66881at2759"/>
<dbReference type="EMBL" id="PQIB02000004">
    <property type="protein sequence ID" value="RLN23795.1"/>
    <property type="molecule type" value="Genomic_DNA"/>
</dbReference>
<dbReference type="AlphaFoldDB" id="A0A3L6SNR9"/>
<sequence length="191" mass="20105">MANGGGSPVEVPGLEGFPGKVMHASEYRSAVGMKGKSVLVVGCGNSGMEIALDLAEGGAITSIVVRSELHILTKRILNLGVTLGFYLPIWMIDKVVLLLCYLVFGDTSKHGLRRPAIGPFAWKDELQDGGELIGGDGILKQRSPKAENGLYYAGLSGRGIFGSGMDAEFIAGDISKQLQTVPGQAHGNPEH</sequence>
<keyword evidence="7" id="KW-0472">Membrane</keyword>
<evidence type="ECO:0000256" key="5">
    <source>
        <dbReference type="ARBA" id="ARBA00047707"/>
    </source>
</evidence>
<dbReference type="PANTHER" id="PTHR43539">
    <property type="entry name" value="FLAVIN-BINDING MONOOXYGENASE-LIKE PROTEIN (AFU_ORTHOLOGUE AFUA_4G09220)"/>
    <property type="match status" value="1"/>
</dbReference>
<dbReference type="STRING" id="4540.A0A3L6SNR9"/>
<dbReference type="Gene3D" id="3.50.50.60">
    <property type="entry name" value="FAD/NAD(P)-binding domain"/>
    <property type="match status" value="1"/>
</dbReference>
<comment type="caution">
    <text evidence="8">The sequence shown here is derived from an EMBL/GenBank/DDBJ whole genome shotgun (WGS) entry which is preliminary data.</text>
</comment>
<evidence type="ECO:0000256" key="4">
    <source>
        <dbReference type="ARBA" id="ARBA00023002"/>
    </source>
</evidence>
<keyword evidence="6" id="KW-0503">Monooxygenase</keyword>
<dbReference type="Pfam" id="PF00743">
    <property type="entry name" value="FMO-like"/>
    <property type="match status" value="1"/>
</dbReference>
<dbReference type="GO" id="GO:0050660">
    <property type="term" value="F:flavin adenine dinucleotide binding"/>
    <property type="evidence" value="ECO:0007669"/>
    <property type="project" value="InterPro"/>
</dbReference>
<reference evidence="9" key="1">
    <citation type="journal article" date="2019" name="Nat. Commun.">
        <title>The genome of broomcorn millet.</title>
        <authorList>
            <person name="Zou C."/>
            <person name="Miki D."/>
            <person name="Li D."/>
            <person name="Tang Q."/>
            <person name="Xiao L."/>
            <person name="Rajput S."/>
            <person name="Deng P."/>
            <person name="Jia W."/>
            <person name="Huang R."/>
            <person name="Zhang M."/>
            <person name="Sun Y."/>
            <person name="Hu J."/>
            <person name="Fu X."/>
            <person name="Schnable P.S."/>
            <person name="Li F."/>
            <person name="Zhang H."/>
            <person name="Feng B."/>
            <person name="Zhu X."/>
            <person name="Liu R."/>
            <person name="Schnable J.C."/>
            <person name="Zhu J.-K."/>
            <person name="Zhang H."/>
        </authorList>
    </citation>
    <scope>NUCLEOTIDE SEQUENCE [LARGE SCALE GENOMIC DNA]</scope>
</reference>
<dbReference type="SUPFAM" id="SSF51905">
    <property type="entry name" value="FAD/NAD(P)-binding domain"/>
    <property type="match status" value="1"/>
</dbReference>
<dbReference type="GO" id="GO:0103075">
    <property type="term" value="F:indole-3-pyruvate monooxygenase activity"/>
    <property type="evidence" value="ECO:0007669"/>
    <property type="project" value="UniProtKB-EC"/>
</dbReference>
<dbReference type="GO" id="GO:0050661">
    <property type="term" value="F:NADP binding"/>
    <property type="evidence" value="ECO:0007669"/>
    <property type="project" value="InterPro"/>
</dbReference>
<dbReference type="Proteomes" id="UP000275267">
    <property type="component" value="Unassembled WGS sequence"/>
</dbReference>
<evidence type="ECO:0000313" key="8">
    <source>
        <dbReference type="EMBL" id="RLN23795.1"/>
    </source>
</evidence>
<evidence type="ECO:0000256" key="1">
    <source>
        <dbReference type="ARBA" id="ARBA00009183"/>
    </source>
</evidence>
<name>A0A3L6SNR9_PANMI</name>
<comment type="catalytic activity">
    <reaction evidence="5">
        <text>indole-3-pyruvate + NADPH + O2 + H(+) = (indol-3-yl)acetate + CO2 + NADP(+) + H2O</text>
        <dbReference type="Rhea" id="RHEA:34331"/>
        <dbReference type="ChEBI" id="CHEBI:15377"/>
        <dbReference type="ChEBI" id="CHEBI:15378"/>
        <dbReference type="ChEBI" id="CHEBI:15379"/>
        <dbReference type="ChEBI" id="CHEBI:16526"/>
        <dbReference type="ChEBI" id="CHEBI:17640"/>
        <dbReference type="ChEBI" id="CHEBI:30854"/>
        <dbReference type="ChEBI" id="CHEBI:57783"/>
        <dbReference type="ChEBI" id="CHEBI:58349"/>
        <dbReference type="EC" id="1.14.13.168"/>
    </reaction>
</comment>